<evidence type="ECO:0000313" key="15">
    <source>
        <dbReference type="EMBL" id="GAN36945.1"/>
    </source>
</evidence>
<dbReference type="RefSeq" id="WP_003565543.1">
    <property type="nucleotide sequence ID" value="NZ_BAYM01000089.1"/>
</dbReference>
<dbReference type="AlphaFoldDB" id="A0A0C9NY80"/>
<dbReference type="GO" id="GO:0005886">
    <property type="term" value="C:plasma membrane"/>
    <property type="evidence" value="ECO:0007669"/>
    <property type="project" value="UniProtKB-SubCell"/>
</dbReference>
<evidence type="ECO:0000256" key="4">
    <source>
        <dbReference type="ARBA" id="ARBA00022679"/>
    </source>
</evidence>
<dbReference type="Pfam" id="PF13091">
    <property type="entry name" value="PLDc_2"/>
    <property type="match status" value="2"/>
</dbReference>
<dbReference type="InterPro" id="IPR025202">
    <property type="entry name" value="PLD-like_dom"/>
</dbReference>
<evidence type="ECO:0000256" key="2">
    <source>
        <dbReference type="ARBA" id="ARBA00022475"/>
    </source>
</evidence>
<keyword evidence="2 12" id="KW-1003">Cell membrane</keyword>
<feature type="active site" evidence="12">
    <location>
        <position position="229"/>
    </location>
</feature>
<evidence type="ECO:0000256" key="12">
    <source>
        <dbReference type="HAMAP-Rule" id="MF_01916"/>
    </source>
</evidence>
<comment type="caution">
    <text evidence="12">Lacks conserved residue(s) required for the propagation of feature annotation.</text>
</comment>
<comment type="function">
    <text evidence="12">Catalyzes the reversible phosphatidyl group transfer from one phosphatidylglycerol molecule to another to form cardiolipin (CL) (diphosphatidylglycerol) and glycerol.</text>
</comment>
<gene>
    <name evidence="15" type="ORF">LC0644_1534</name>
</gene>
<comment type="similarity">
    <text evidence="12">Belongs to the phospholipase D family. Cardiolipin synthase subfamily.</text>
</comment>
<name>A0A0C9NY80_LACPA</name>
<dbReference type="GeneID" id="57090129"/>
<evidence type="ECO:0000259" key="14">
    <source>
        <dbReference type="PROSITE" id="PS50035"/>
    </source>
</evidence>
<feature type="active site" evidence="12">
    <location>
        <position position="222"/>
    </location>
</feature>
<organism evidence="15 16">
    <name type="scientific">Lacticaseibacillus paracasei NRIC 0644</name>
    <dbReference type="NCBI Taxonomy" id="1435038"/>
    <lineage>
        <taxon>Bacteria</taxon>
        <taxon>Bacillati</taxon>
        <taxon>Bacillota</taxon>
        <taxon>Bacilli</taxon>
        <taxon>Lactobacillales</taxon>
        <taxon>Lactobacillaceae</taxon>
        <taxon>Lacticaseibacillus</taxon>
    </lineage>
</organism>
<sequence>MSLITWLILIILVLNTFGAIFTVLREVRDISTTWAWLLVLIFLPIVGFGFYLFAGRGLSTKKLQRIQHEYESGVKAFVSLQKHENARNKLLPPTDYTPAAKALTAFFLNTAQAPVLAHNQVQLYTDGEKKFAALFRDIEAAKDYIYVEYYTIYNDELGNQFQQLLIKKAKEGVVVKVLYDAWGSMGATAKWWRRLTDVGGQAESYFSSKHPITDFRLNYRDHRKIVVIDDHVGYIGGFNVGDQYVSRKPKFGYWRDTHLRIIGNTIYALKIRFTMDWNATVSKKDEIAYSVEQDSADSVTADSLTAGATPIQIVASGPDRPTQQIKLGYTKLITSATKSVWIQSPYLVPDDTVIDALVSAAMSGIDVRIMIPDMPDHPFIFRATQYYANYLTRAGVKIYHYEHGFMHAKTVVVDNAIASVGSANFDIRSFKLNFEINAFIYDRKVASSLGQIFEADMARSYLLTPELIAKQSSWLRFKQDFSRLLSPIL</sequence>
<evidence type="ECO:0000256" key="11">
    <source>
        <dbReference type="ARBA" id="ARBA00023264"/>
    </source>
</evidence>
<dbReference type="GO" id="GO:0008808">
    <property type="term" value="F:cardiolipin synthase activity"/>
    <property type="evidence" value="ECO:0007669"/>
    <property type="project" value="UniProtKB-UniRule"/>
</dbReference>
<dbReference type="EC" id="2.7.8.-" evidence="12 13"/>
<evidence type="ECO:0000256" key="13">
    <source>
        <dbReference type="NCBIfam" id="TIGR04265"/>
    </source>
</evidence>
<keyword evidence="9 12" id="KW-0472">Membrane</keyword>
<evidence type="ECO:0000256" key="5">
    <source>
        <dbReference type="ARBA" id="ARBA00022692"/>
    </source>
</evidence>
<proteinExistence type="inferred from homology"/>
<evidence type="ECO:0000256" key="3">
    <source>
        <dbReference type="ARBA" id="ARBA00022516"/>
    </source>
</evidence>
<evidence type="ECO:0000256" key="1">
    <source>
        <dbReference type="ARBA" id="ARBA00004651"/>
    </source>
</evidence>
<dbReference type="PANTHER" id="PTHR21248">
    <property type="entry name" value="CARDIOLIPIN SYNTHASE"/>
    <property type="match status" value="1"/>
</dbReference>
<dbReference type="InterPro" id="IPR030874">
    <property type="entry name" value="Cardiolipin_synth_Firmi"/>
</dbReference>
<dbReference type="InterPro" id="IPR022924">
    <property type="entry name" value="Cardiolipin_synthase"/>
</dbReference>
<dbReference type="NCBIfam" id="TIGR04265">
    <property type="entry name" value="bac_cardiolipin"/>
    <property type="match status" value="1"/>
</dbReference>
<keyword evidence="4 12" id="KW-0808">Transferase</keyword>
<dbReference type="EMBL" id="BAYM01000089">
    <property type="protein sequence ID" value="GAN36945.1"/>
    <property type="molecule type" value="Genomic_DNA"/>
</dbReference>
<keyword evidence="3 12" id="KW-0444">Lipid biosynthesis</keyword>
<dbReference type="InterPro" id="IPR001736">
    <property type="entry name" value="PLipase_D/transphosphatidylase"/>
</dbReference>
<reference evidence="16" key="1">
    <citation type="submission" date="2014-05" db="EMBL/GenBank/DDBJ databases">
        <title>Whole genome sequencing of Lactobacillus casei NRIC0644.</title>
        <authorList>
            <person name="Atarashi H."/>
            <person name="Yoshida Y."/>
            <person name="Fujimura S."/>
            <person name="Tanaka N."/>
            <person name="Shiwa Y."/>
            <person name="Yoshikawa H."/>
            <person name="Okada S."/>
            <person name="Nakagawa J."/>
        </authorList>
    </citation>
    <scope>NUCLEOTIDE SEQUENCE [LARGE SCALE GENOMIC DNA]</scope>
    <source>
        <strain evidence="16">NRIC0644</strain>
    </source>
</reference>
<feature type="active site" evidence="12">
    <location>
        <position position="224"/>
    </location>
</feature>
<feature type="active site" evidence="12">
    <location>
        <position position="409"/>
    </location>
</feature>
<feature type="active site" evidence="12">
    <location>
        <position position="407"/>
    </location>
</feature>
<evidence type="ECO:0000313" key="16">
    <source>
        <dbReference type="Proteomes" id="UP000032552"/>
    </source>
</evidence>
<dbReference type="Proteomes" id="UP000032552">
    <property type="component" value="Unassembled WGS sequence"/>
</dbReference>
<dbReference type="PROSITE" id="PS50035">
    <property type="entry name" value="PLD"/>
    <property type="match status" value="2"/>
</dbReference>
<evidence type="ECO:0000256" key="6">
    <source>
        <dbReference type="ARBA" id="ARBA00022737"/>
    </source>
</evidence>
<keyword evidence="8 12" id="KW-0443">Lipid metabolism</keyword>
<dbReference type="PANTHER" id="PTHR21248:SF22">
    <property type="entry name" value="PHOSPHOLIPASE D"/>
    <property type="match status" value="1"/>
</dbReference>
<accession>A0A0C9NY80</accession>
<feature type="domain" description="PLD phosphodiesterase" evidence="14">
    <location>
        <begin position="402"/>
        <end position="429"/>
    </location>
</feature>
<evidence type="ECO:0000256" key="10">
    <source>
        <dbReference type="ARBA" id="ARBA00023209"/>
    </source>
</evidence>
<dbReference type="SUPFAM" id="SSF56024">
    <property type="entry name" value="Phospholipase D/nuclease"/>
    <property type="match status" value="2"/>
</dbReference>
<comment type="subcellular location">
    <subcellularLocation>
        <location evidence="1 12">Cell membrane</location>
        <topology evidence="1 12">Multi-pass membrane protein</topology>
    </subcellularLocation>
</comment>
<dbReference type="InterPro" id="IPR027379">
    <property type="entry name" value="CLS_N"/>
</dbReference>
<dbReference type="Gene3D" id="3.30.870.10">
    <property type="entry name" value="Endonuclease Chain A"/>
    <property type="match status" value="2"/>
</dbReference>
<dbReference type="SMART" id="SM00155">
    <property type="entry name" value="PLDc"/>
    <property type="match status" value="2"/>
</dbReference>
<keyword evidence="10 12" id="KW-0594">Phospholipid biosynthesis</keyword>
<feature type="active site" evidence="12">
    <location>
        <position position="414"/>
    </location>
</feature>
<keyword evidence="6" id="KW-0677">Repeat</keyword>
<evidence type="ECO:0000256" key="7">
    <source>
        <dbReference type="ARBA" id="ARBA00022989"/>
    </source>
</evidence>
<evidence type="ECO:0000256" key="9">
    <source>
        <dbReference type="ARBA" id="ARBA00023136"/>
    </source>
</evidence>
<feature type="transmembrane region" description="Helical" evidence="12">
    <location>
        <begin position="34"/>
        <end position="54"/>
    </location>
</feature>
<dbReference type="Pfam" id="PF13396">
    <property type="entry name" value="PLDc_N"/>
    <property type="match status" value="1"/>
</dbReference>
<evidence type="ECO:0000256" key="8">
    <source>
        <dbReference type="ARBA" id="ARBA00023098"/>
    </source>
</evidence>
<dbReference type="FunFam" id="3.30.870.10:FF:000014">
    <property type="entry name" value="Cardiolipin synthase"/>
    <property type="match status" value="1"/>
</dbReference>
<feature type="domain" description="PLD phosphodiesterase" evidence="14">
    <location>
        <begin position="217"/>
        <end position="244"/>
    </location>
</feature>
<protein>
    <recommendedName>
        <fullName evidence="12 13">Cardiolipin synthase</fullName>
        <shortName evidence="12">CL synthase</shortName>
        <ecNumber evidence="12 13">2.7.8.-</ecNumber>
    </recommendedName>
</protein>
<keyword evidence="5 12" id="KW-0812">Transmembrane</keyword>
<dbReference type="GO" id="GO:0032049">
    <property type="term" value="P:cardiolipin biosynthetic process"/>
    <property type="evidence" value="ECO:0007669"/>
    <property type="project" value="UniProtKB-UniRule"/>
</dbReference>
<dbReference type="HAMAP" id="MF_01916">
    <property type="entry name" value="Cardiolipin_synth_Cls"/>
    <property type="match status" value="1"/>
</dbReference>
<keyword evidence="7 12" id="KW-1133">Transmembrane helix</keyword>
<comment type="catalytic activity">
    <reaction evidence="12">
        <text>2 a 1,2-diacyl-sn-glycero-3-phospho-(1'-sn-glycerol) = a cardiolipin + glycerol</text>
        <dbReference type="Rhea" id="RHEA:31451"/>
        <dbReference type="ChEBI" id="CHEBI:17754"/>
        <dbReference type="ChEBI" id="CHEBI:62237"/>
        <dbReference type="ChEBI" id="CHEBI:64716"/>
    </reaction>
</comment>
<comment type="caution">
    <text evidence="15">The sequence shown here is derived from an EMBL/GenBank/DDBJ whole genome shotgun (WGS) entry which is preliminary data.</text>
</comment>
<keyword evidence="11 12" id="KW-1208">Phospholipid metabolism</keyword>
<dbReference type="CDD" id="cd09110">
    <property type="entry name" value="PLDc_CLS_1"/>
    <property type="match status" value="1"/>
</dbReference>
<dbReference type="CDD" id="cd09112">
    <property type="entry name" value="PLDc_CLS_2"/>
    <property type="match status" value="1"/>
</dbReference>